<dbReference type="Gene3D" id="3.30.160.60">
    <property type="entry name" value="Classic Zinc Finger"/>
    <property type="match status" value="1"/>
</dbReference>
<dbReference type="PROSITE" id="PS50119">
    <property type="entry name" value="ZF_BBOX"/>
    <property type="match status" value="1"/>
</dbReference>
<evidence type="ECO:0000313" key="6">
    <source>
        <dbReference type="Proteomes" id="UP000515161"/>
    </source>
</evidence>
<organism evidence="6 7">
    <name type="scientific">Gymnodraco acuticeps</name>
    <name type="common">Antarctic dragonfish</name>
    <dbReference type="NCBI Taxonomy" id="8218"/>
    <lineage>
        <taxon>Eukaryota</taxon>
        <taxon>Metazoa</taxon>
        <taxon>Chordata</taxon>
        <taxon>Craniata</taxon>
        <taxon>Vertebrata</taxon>
        <taxon>Euteleostomi</taxon>
        <taxon>Actinopterygii</taxon>
        <taxon>Neopterygii</taxon>
        <taxon>Teleostei</taxon>
        <taxon>Neoteleostei</taxon>
        <taxon>Acanthomorphata</taxon>
        <taxon>Eupercaria</taxon>
        <taxon>Perciformes</taxon>
        <taxon>Notothenioidei</taxon>
        <taxon>Bathydraconidae</taxon>
        <taxon>Gymnodraco</taxon>
    </lineage>
</organism>
<dbReference type="InParanoid" id="A0A6P8VGN8"/>
<keyword evidence="4" id="KW-0175">Coiled coil</keyword>
<keyword evidence="2" id="KW-0862">Zinc</keyword>
<dbReference type="InterPro" id="IPR050143">
    <property type="entry name" value="TRIM/RBCC"/>
</dbReference>
<dbReference type="SMART" id="SM00336">
    <property type="entry name" value="BBOX"/>
    <property type="match status" value="1"/>
</dbReference>
<evidence type="ECO:0000256" key="3">
    <source>
        <dbReference type="PROSITE-ProRule" id="PRU00024"/>
    </source>
</evidence>
<dbReference type="PANTHER" id="PTHR24103">
    <property type="entry name" value="E3 UBIQUITIN-PROTEIN LIGASE TRIM"/>
    <property type="match status" value="1"/>
</dbReference>
<dbReference type="GO" id="GO:0008270">
    <property type="term" value="F:zinc ion binding"/>
    <property type="evidence" value="ECO:0007669"/>
    <property type="project" value="UniProtKB-KW"/>
</dbReference>
<keyword evidence="1 3" id="KW-0479">Metal-binding</keyword>
<evidence type="ECO:0000256" key="2">
    <source>
        <dbReference type="ARBA" id="ARBA00022833"/>
    </source>
</evidence>
<proteinExistence type="predicted"/>
<feature type="coiled-coil region" evidence="4">
    <location>
        <begin position="163"/>
        <end position="190"/>
    </location>
</feature>
<dbReference type="KEGG" id="gacu:117554866"/>
<keyword evidence="1 3" id="KW-0863">Zinc-finger</keyword>
<dbReference type="RefSeq" id="XP_034085328.1">
    <property type="nucleotide sequence ID" value="XM_034229437.1"/>
</dbReference>
<name>A0A6P8VGN8_GYMAC</name>
<protein>
    <submittedName>
        <fullName evidence="7">Tripartite motif-containing protein 35-like</fullName>
    </submittedName>
</protein>
<evidence type="ECO:0000256" key="4">
    <source>
        <dbReference type="SAM" id="Coils"/>
    </source>
</evidence>
<evidence type="ECO:0000313" key="7">
    <source>
        <dbReference type="RefSeq" id="XP_034085328.1"/>
    </source>
</evidence>
<reference evidence="7" key="1">
    <citation type="submission" date="2025-08" db="UniProtKB">
        <authorList>
            <consortium name="RefSeq"/>
        </authorList>
    </citation>
    <scope>IDENTIFICATION</scope>
</reference>
<evidence type="ECO:0000256" key="1">
    <source>
        <dbReference type="ARBA" id="ARBA00022771"/>
    </source>
</evidence>
<dbReference type="SUPFAM" id="SSF57845">
    <property type="entry name" value="B-box zinc-binding domain"/>
    <property type="match status" value="1"/>
</dbReference>
<keyword evidence="6" id="KW-1185">Reference proteome</keyword>
<dbReference type="Pfam" id="PF00643">
    <property type="entry name" value="zf-B_box"/>
    <property type="match status" value="1"/>
</dbReference>
<sequence>MVGGGQLISMCPCCNKISPTCDPPCNLALQNLCEAFVLQKITSEALCSLHSEKLTLFCQQHQEPVCVICRDSKTHSNHRFTPVNEAAEALKKELQKSLKPLQEKLKLFEQIQGNFGQTAEHINVQVQQTEGRIKEQFKKLHTFLQEEEKARLGALKIEKVQKMSMMDRKISALSRDIEALTETIKATEEELRAGDVLFLLNQQETVKRVQQRLQLEDPQLHLGARLWPLHTAACVVACRRGGLKLDQQPIT</sequence>
<dbReference type="Proteomes" id="UP000515161">
    <property type="component" value="Unplaced"/>
</dbReference>
<dbReference type="GeneID" id="117554866"/>
<dbReference type="OrthoDB" id="654191at2759"/>
<dbReference type="AlphaFoldDB" id="A0A6P8VGN8"/>
<evidence type="ECO:0000259" key="5">
    <source>
        <dbReference type="PROSITE" id="PS50119"/>
    </source>
</evidence>
<dbReference type="InterPro" id="IPR000315">
    <property type="entry name" value="Znf_B-box"/>
</dbReference>
<accession>A0A6P8VGN8</accession>
<gene>
    <name evidence="7" type="primary">LOC117554866</name>
</gene>
<feature type="domain" description="B box-type" evidence="5">
    <location>
        <begin position="42"/>
        <end position="83"/>
    </location>
</feature>